<feature type="compositionally biased region" description="Polar residues" evidence="1">
    <location>
        <begin position="58"/>
        <end position="68"/>
    </location>
</feature>
<dbReference type="EnsemblPlants" id="OGLUM02G12480.1">
    <property type="protein sequence ID" value="OGLUM02G12480.1"/>
    <property type="gene ID" value="OGLUM02G12480"/>
</dbReference>
<dbReference type="GO" id="GO:0033962">
    <property type="term" value="P:P-body assembly"/>
    <property type="evidence" value="ECO:0007669"/>
    <property type="project" value="TreeGrafter"/>
</dbReference>
<dbReference type="PANTHER" id="PTHR21551:SF9">
    <property type="entry name" value="OS02G0294700 PROTEIN"/>
    <property type="match status" value="1"/>
</dbReference>
<feature type="compositionally biased region" description="Polar residues" evidence="1">
    <location>
        <begin position="1"/>
        <end position="20"/>
    </location>
</feature>
<dbReference type="HOGENOM" id="CLU_856274_0_0_1"/>
<feature type="region of interest" description="Disordered" evidence="1">
    <location>
        <begin position="1"/>
        <end position="92"/>
    </location>
</feature>
<evidence type="ECO:0000313" key="3">
    <source>
        <dbReference type="Proteomes" id="UP000026961"/>
    </source>
</evidence>
<reference evidence="2" key="2">
    <citation type="submission" date="2018-05" db="EMBL/GenBank/DDBJ databases">
        <title>OgluRS3 (Oryza glumaepatula Reference Sequence Version 3).</title>
        <authorList>
            <person name="Zhang J."/>
            <person name="Kudrna D."/>
            <person name="Lee S."/>
            <person name="Talag J."/>
            <person name="Welchert J."/>
            <person name="Wing R.A."/>
        </authorList>
    </citation>
    <scope>NUCLEOTIDE SEQUENCE [LARGE SCALE GENOMIC DNA]</scope>
</reference>
<dbReference type="InterPro" id="IPR039900">
    <property type="entry name" value="Pat1-like"/>
</dbReference>
<protein>
    <submittedName>
        <fullName evidence="2">Uncharacterized protein</fullName>
    </submittedName>
</protein>
<dbReference type="GO" id="GO:0000290">
    <property type="term" value="P:deadenylation-dependent decapping of nuclear-transcribed mRNA"/>
    <property type="evidence" value="ECO:0007669"/>
    <property type="project" value="InterPro"/>
</dbReference>
<evidence type="ECO:0000313" key="2">
    <source>
        <dbReference type="EnsemblPlants" id="OGLUM02G12480.1"/>
    </source>
</evidence>
<organism evidence="2">
    <name type="scientific">Oryza glumipatula</name>
    <dbReference type="NCBI Taxonomy" id="40148"/>
    <lineage>
        <taxon>Eukaryota</taxon>
        <taxon>Viridiplantae</taxon>
        <taxon>Streptophyta</taxon>
        <taxon>Embryophyta</taxon>
        <taxon>Tracheophyta</taxon>
        <taxon>Spermatophyta</taxon>
        <taxon>Magnoliopsida</taxon>
        <taxon>Liliopsida</taxon>
        <taxon>Poales</taxon>
        <taxon>Poaceae</taxon>
        <taxon>BOP clade</taxon>
        <taxon>Oryzoideae</taxon>
        <taxon>Oryzeae</taxon>
        <taxon>Oryzinae</taxon>
        <taxon>Oryza</taxon>
    </lineage>
</organism>
<dbReference type="GO" id="GO:0003723">
    <property type="term" value="F:RNA binding"/>
    <property type="evidence" value="ECO:0007669"/>
    <property type="project" value="TreeGrafter"/>
</dbReference>
<name>A0A0D9YQK8_9ORYZ</name>
<dbReference type="eggNOG" id="KOG0017">
    <property type="taxonomic scope" value="Eukaryota"/>
</dbReference>
<dbReference type="Proteomes" id="UP000026961">
    <property type="component" value="Chromosome 2"/>
</dbReference>
<reference evidence="2" key="1">
    <citation type="submission" date="2015-04" db="UniProtKB">
        <authorList>
            <consortium name="EnsemblPlants"/>
        </authorList>
    </citation>
    <scope>IDENTIFICATION</scope>
</reference>
<dbReference type="AlphaFoldDB" id="A0A0D9YQK8"/>
<dbReference type="GO" id="GO:0000932">
    <property type="term" value="C:P-body"/>
    <property type="evidence" value="ECO:0007669"/>
    <property type="project" value="TreeGrafter"/>
</dbReference>
<dbReference type="STRING" id="40148.A0A0D9YQK8"/>
<evidence type="ECO:0000256" key="1">
    <source>
        <dbReference type="SAM" id="MobiDB-lite"/>
    </source>
</evidence>
<dbReference type="PANTHER" id="PTHR21551">
    <property type="entry name" value="TOPOISOMERASE II-ASSOCIATED PROTEIN PAT1"/>
    <property type="match status" value="1"/>
</dbReference>
<sequence length="325" mass="36383">MPSPLHRTSSYPQQEPQYNHTEPIPVPKSSFISYPPSGAVSHSSPGQPHHMNMPSPPTSFQMPVSAQNELHHPQFPRGGMPPGPLGRNMAHLDSAGLSTNNLQQNALNSGPIRPNGAMLTPGLVQHNLQRPNGLVPPQMLSRRPQHGMAPIQHSPPQFSQFHAQMLGPRHPPPQGRQMYNPQHSSQMMSGFDANLAMPDLSDPRARAMLHHGVHGQHYLPQGFELADDVNLLEEHRERVAVRAASYQQALRRYHEKRIRARTLSISDYVLRRVQSQAGRNKLSPKWEGPYTITQVLRPGAFKIADGDGRELANSWNIDQLRKFYV</sequence>
<keyword evidence="3" id="KW-1185">Reference proteome</keyword>
<proteinExistence type="predicted"/>
<accession>A0A0D9YQK8</accession>
<dbReference type="Gramene" id="OGLUM02G12480.1">
    <property type="protein sequence ID" value="OGLUM02G12480.1"/>
    <property type="gene ID" value="OGLUM02G12480"/>
</dbReference>